<dbReference type="InterPro" id="IPR051121">
    <property type="entry name" value="FAH"/>
</dbReference>
<dbReference type="InterPro" id="IPR011234">
    <property type="entry name" value="Fumarylacetoacetase-like_C"/>
</dbReference>
<dbReference type="InterPro" id="IPR036663">
    <property type="entry name" value="Fumarylacetoacetase_C_sf"/>
</dbReference>
<protein>
    <recommendedName>
        <fullName evidence="3">Fumarylacetoacetase-like C-terminal domain-containing protein</fullName>
    </recommendedName>
</protein>
<dbReference type="Gene3D" id="3.90.850.10">
    <property type="entry name" value="Fumarylacetoacetase-like, C-terminal domain"/>
    <property type="match status" value="1"/>
</dbReference>
<dbReference type="SUPFAM" id="SSF56529">
    <property type="entry name" value="FAH"/>
    <property type="match status" value="1"/>
</dbReference>
<dbReference type="FunFam" id="3.90.850.10:FF:000002">
    <property type="entry name" value="2-hydroxyhepta-2,4-diene-1,7-dioate isomerase"/>
    <property type="match status" value="1"/>
</dbReference>
<reference evidence="4" key="1">
    <citation type="submission" date="2015-12" db="EMBL/GenBank/DDBJ databases">
        <title>De novo transcriptome assembly of four potential Pierce s Disease insect vectors from Arizona vineyards.</title>
        <authorList>
            <person name="Tassone E.E."/>
        </authorList>
    </citation>
    <scope>NUCLEOTIDE SEQUENCE</scope>
</reference>
<proteinExistence type="inferred from homology"/>
<keyword evidence="2" id="KW-0479">Metal-binding</keyword>
<dbReference type="AlphaFoldDB" id="A0A1B6CPP5"/>
<dbReference type="EMBL" id="GEDC01021841">
    <property type="protein sequence ID" value="JAS15457.1"/>
    <property type="molecule type" value="Transcribed_RNA"/>
</dbReference>
<dbReference type="GO" id="GO:0006107">
    <property type="term" value="P:oxaloacetate metabolic process"/>
    <property type="evidence" value="ECO:0007669"/>
    <property type="project" value="UniProtKB-ARBA"/>
</dbReference>
<comment type="similarity">
    <text evidence="1">Belongs to the FAH family.</text>
</comment>
<dbReference type="PANTHER" id="PTHR42796">
    <property type="entry name" value="FUMARYLACETOACETATE HYDROLASE DOMAIN-CONTAINING PROTEIN 2A-RELATED"/>
    <property type="match status" value="1"/>
</dbReference>
<name>A0A1B6CPP5_9HEMI</name>
<accession>A0A1B6CPP5</accession>
<evidence type="ECO:0000313" key="4">
    <source>
        <dbReference type="EMBL" id="JAS15457.1"/>
    </source>
</evidence>
<gene>
    <name evidence="4" type="ORF">g.11771</name>
</gene>
<evidence type="ECO:0000256" key="1">
    <source>
        <dbReference type="ARBA" id="ARBA00010211"/>
    </source>
</evidence>
<organism evidence="4">
    <name type="scientific">Clastoptera arizonana</name>
    <name type="common">Arizona spittle bug</name>
    <dbReference type="NCBI Taxonomy" id="38151"/>
    <lineage>
        <taxon>Eukaryota</taxon>
        <taxon>Metazoa</taxon>
        <taxon>Ecdysozoa</taxon>
        <taxon>Arthropoda</taxon>
        <taxon>Hexapoda</taxon>
        <taxon>Insecta</taxon>
        <taxon>Pterygota</taxon>
        <taxon>Neoptera</taxon>
        <taxon>Paraneoptera</taxon>
        <taxon>Hemiptera</taxon>
        <taxon>Auchenorrhyncha</taxon>
        <taxon>Cercopoidea</taxon>
        <taxon>Clastopteridae</taxon>
        <taxon>Clastoptera</taxon>
    </lineage>
</organism>
<feature type="domain" description="Fumarylacetoacetase-like C-terminal" evidence="3">
    <location>
        <begin position="129"/>
        <end position="335"/>
    </location>
</feature>
<dbReference type="GO" id="GO:0046872">
    <property type="term" value="F:metal ion binding"/>
    <property type="evidence" value="ECO:0007669"/>
    <property type="project" value="UniProtKB-KW"/>
</dbReference>
<evidence type="ECO:0000259" key="3">
    <source>
        <dbReference type="Pfam" id="PF01557"/>
    </source>
</evidence>
<dbReference type="Pfam" id="PF01557">
    <property type="entry name" value="FAA_hydrolase"/>
    <property type="match status" value="1"/>
</dbReference>
<sequence>MNSNFNCRLFHKIRFVSLNCFNIATTFQKSKFQFILQRKFSVTKSPLRMRFVQYRCLKEGPQRLGVQLAQDDDIIDVSAVDSSIPNNLVQFLEGGPNLLEKTKRIVAEGKSVSHLKNVELLAPITKPDKVICVGLNYKAHCDEQNKPYPEEPFFFNKFPSTIIGPNSIVKHPSNTQALDWEVELAVVIGKKARDISKNKALDYVFGYTVAQDISARDWQKSRNNGQWLIGKSMDTFCPLGPAVVMKEYFGPPNDKAISCSVNGKVKQSATTSDLIHGVEDLIAYLSHCFTLLPGDVILTGTPSGVGMHRKPQEYLKAGDIIVSEISGIGQLKNTVA</sequence>
<evidence type="ECO:0000256" key="2">
    <source>
        <dbReference type="ARBA" id="ARBA00022723"/>
    </source>
</evidence>
<dbReference type="GO" id="GO:0050163">
    <property type="term" value="F:oxaloacetate tautomerase activity"/>
    <property type="evidence" value="ECO:0007669"/>
    <property type="project" value="UniProtKB-ARBA"/>
</dbReference>
<dbReference type="PANTHER" id="PTHR42796:SF4">
    <property type="entry name" value="FUMARYLACETOACETATE HYDROLASE DOMAIN-CONTAINING PROTEIN 2A"/>
    <property type="match status" value="1"/>
</dbReference>